<dbReference type="OrthoDB" id="9803265at2"/>
<feature type="transmembrane region" description="Helical" evidence="1">
    <location>
        <begin position="17"/>
        <end position="40"/>
    </location>
</feature>
<evidence type="ECO:0000313" key="2">
    <source>
        <dbReference type="EMBL" id="RIA64996.1"/>
    </source>
</evidence>
<proteinExistence type="predicted"/>
<feature type="transmembrane region" description="Helical" evidence="1">
    <location>
        <begin position="128"/>
        <end position="147"/>
    </location>
</feature>
<dbReference type="AlphaFoldDB" id="A0A397QVP3"/>
<comment type="caution">
    <text evidence="2">The sequence shown here is derived from an EMBL/GenBank/DDBJ whole genome shotgun (WGS) entry which is preliminary data.</text>
</comment>
<name>A0A397QVP3_9MOLU</name>
<evidence type="ECO:0000313" key="3">
    <source>
        <dbReference type="Proteomes" id="UP000266506"/>
    </source>
</evidence>
<keyword evidence="1" id="KW-1133">Transmembrane helix</keyword>
<dbReference type="InParanoid" id="A0A397QVP3"/>
<feature type="transmembrane region" description="Helical" evidence="1">
    <location>
        <begin position="105"/>
        <end position="122"/>
    </location>
</feature>
<gene>
    <name evidence="2" type="ORF">EI71_01695</name>
</gene>
<dbReference type="RefSeq" id="WP_119016778.1">
    <property type="nucleotide sequence ID" value="NZ_QXEV01000026.1"/>
</dbReference>
<keyword evidence="1" id="KW-0812">Transmembrane</keyword>
<keyword evidence="1" id="KW-0472">Membrane</keyword>
<accession>A0A397QVP3</accession>
<sequence length="234" mass="26212">MNSILDSIVTSSTLEPWVIAVCLGLSVIFGFGLVFLYKFFRKKKGYSTDLPLSLILMPIGVTAIVMISRIIGIESSTARTTLGFSFAGILCITRFRSTQKDATDLIFISSSIILGFLCGFGYVMYASIVAVIIAIIIILVAVTNLSLPSPKEMTLKVIVPESLNFDKLFDDTLNKYTKSWELRRIKSTDFGTMFELTYNILISDLSKQKELLDEIRERNGNLTVQLSVRRYEND</sequence>
<feature type="transmembrane region" description="Helical" evidence="1">
    <location>
        <begin position="77"/>
        <end position="93"/>
    </location>
</feature>
<organism evidence="2 3">
    <name type="scientific">Anaeroplasma bactoclasticum</name>
    <dbReference type="NCBI Taxonomy" id="2088"/>
    <lineage>
        <taxon>Bacteria</taxon>
        <taxon>Bacillati</taxon>
        <taxon>Mycoplasmatota</taxon>
        <taxon>Mollicutes</taxon>
        <taxon>Anaeroplasmatales</taxon>
        <taxon>Anaeroplasmataceae</taxon>
        <taxon>Anaeroplasma</taxon>
    </lineage>
</organism>
<dbReference type="EMBL" id="QXEV01000026">
    <property type="protein sequence ID" value="RIA64996.1"/>
    <property type="molecule type" value="Genomic_DNA"/>
</dbReference>
<keyword evidence="3" id="KW-1185">Reference proteome</keyword>
<feature type="transmembrane region" description="Helical" evidence="1">
    <location>
        <begin position="52"/>
        <end position="71"/>
    </location>
</feature>
<dbReference type="Proteomes" id="UP000266506">
    <property type="component" value="Unassembled WGS sequence"/>
</dbReference>
<dbReference type="Pfam" id="PF16316">
    <property type="entry name" value="DUF4956"/>
    <property type="match status" value="1"/>
</dbReference>
<evidence type="ECO:0000256" key="1">
    <source>
        <dbReference type="SAM" id="Phobius"/>
    </source>
</evidence>
<dbReference type="InterPro" id="IPR032531">
    <property type="entry name" value="DUF4956"/>
</dbReference>
<protein>
    <submittedName>
        <fullName evidence="2">Uncharacterized protein DUF4956</fullName>
    </submittedName>
</protein>
<reference evidence="2 3" key="1">
    <citation type="submission" date="2018-08" db="EMBL/GenBank/DDBJ databases">
        <title>Genomic Encyclopedia of Archaeal and Bacterial Type Strains, Phase II (KMG-II): from individual species to whole genera.</title>
        <authorList>
            <person name="Goeker M."/>
        </authorList>
    </citation>
    <scope>NUCLEOTIDE SEQUENCE [LARGE SCALE GENOMIC DNA]</scope>
    <source>
        <strain evidence="2 3">ATCC 27112</strain>
    </source>
</reference>